<reference evidence="3 4" key="1">
    <citation type="submission" date="2024-02" db="EMBL/GenBank/DDBJ databases">
        <title>A draft genome for the cacao thread blight pathogen Marasmius crinis-equi.</title>
        <authorList>
            <person name="Cohen S.P."/>
            <person name="Baruah I.K."/>
            <person name="Amoako-Attah I."/>
            <person name="Bukari Y."/>
            <person name="Meinhardt L.W."/>
            <person name="Bailey B.A."/>
        </authorList>
    </citation>
    <scope>NUCLEOTIDE SEQUENCE [LARGE SCALE GENOMIC DNA]</scope>
    <source>
        <strain evidence="3 4">GH-76</strain>
    </source>
</reference>
<dbReference type="InterPro" id="IPR009027">
    <property type="entry name" value="Ribosomal_bL9/RNase_H1_N"/>
</dbReference>
<evidence type="ECO:0000313" key="3">
    <source>
        <dbReference type="EMBL" id="KAL0566535.1"/>
    </source>
</evidence>
<keyword evidence="4" id="KW-1185">Reference proteome</keyword>
<protein>
    <recommendedName>
        <fullName evidence="2">Ribonuclease H1 N-terminal domain-containing protein</fullName>
    </recommendedName>
</protein>
<name>A0ABR3EUF2_9AGAR</name>
<dbReference type="Pfam" id="PF01693">
    <property type="entry name" value="Cauli_VI"/>
    <property type="match status" value="1"/>
</dbReference>
<organism evidence="3 4">
    <name type="scientific">Marasmius crinis-equi</name>
    <dbReference type="NCBI Taxonomy" id="585013"/>
    <lineage>
        <taxon>Eukaryota</taxon>
        <taxon>Fungi</taxon>
        <taxon>Dikarya</taxon>
        <taxon>Basidiomycota</taxon>
        <taxon>Agaricomycotina</taxon>
        <taxon>Agaricomycetes</taxon>
        <taxon>Agaricomycetidae</taxon>
        <taxon>Agaricales</taxon>
        <taxon>Marasmiineae</taxon>
        <taxon>Marasmiaceae</taxon>
        <taxon>Marasmius</taxon>
    </lineage>
</organism>
<dbReference type="InterPro" id="IPR037056">
    <property type="entry name" value="RNase_H1_N_sf"/>
</dbReference>
<dbReference type="InterPro" id="IPR011320">
    <property type="entry name" value="RNase_H1_N"/>
</dbReference>
<feature type="domain" description="Ribonuclease H1 N-terminal" evidence="2">
    <location>
        <begin position="133"/>
        <end position="175"/>
    </location>
</feature>
<comment type="caution">
    <text evidence="3">The sequence shown here is derived from an EMBL/GenBank/DDBJ whole genome shotgun (WGS) entry which is preliminary data.</text>
</comment>
<dbReference type="SUPFAM" id="SSF55658">
    <property type="entry name" value="L9 N-domain-like"/>
    <property type="match status" value="1"/>
</dbReference>
<proteinExistence type="predicted"/>
<accession>A0ABR3EUF2</accession>
<gene>
    <name evidence="3" type="ORF">V5O48_015469</name>
</gene>
<evidence type="ECO:0000259" key="2">
    <source>
        <dbReference type="Pfam" id="PF01693"/>
    </source>
</evidence>
<dbReference type="Gene3D" id="3.40.970.10">
    <property type="entry name" value="Ribonuclease H1, N-terminal domain"/>
    <property type="match status" value="1"/>
</dbReference>
<dbReference type="Proteomes" id="UP001465976">
    <property type="component" value="Unassembled WGS sequence"/>
</dbReference>
<sequence length="195" mass="21706">MPSPTRPASLSNVPQGTRTPQHTASRRSGERSGAHVSPGPALSARRRRVLIVIEDSESEDLDSSDDNDWATTFGALTISPSTSARRDTSPTPALPPPYSPPSSTELEQYYRHRYGDQVPSPNQIVRSDNRPGKYYEVTRGYRVGVFRDWSIVHPLIIGVSRAAYKGHSTFQEAREAYIRAYDARLVEVVEPRLVT</sequence>
<evidence type="ECO:0000256" key="1">
    <source>
        <dbReference type="SAM" id="MobiDB-lite"/>
    </source>
</evidence>
<feature type="region of interest" description="Disordered" evidence="1">
    <location>
        <begin position="1"/>
        <end position="47"/>
    </location>
</feature>
<feature type="region of interest" description="Disordered" evidence="1">
    <location>
        <begin position="78"/>
        <end position="103"/>
    </location>
</feature>
<evidence type="ECO:0000313" key="4">
    <source>
        <dbReference type="Proteomes" id="UP001465976"/>
    </source>
</evidence>
<dbReference type="EMBL" id="JBAHYK010001866">
    <property type="protein sequence ID" value="KAL0566535.1"/>
    <property type="molecule type" value="Genomic_DNA"/>
</dbReference>
<feature type="compositionally biased region" description="Polar residues" evidence="1">
    <location>
        <begin position="1"/>
        <end position="23"/>
    </location>
</feature>